<name>T0Z4Y0_9ZZZZ</name>
<dbReference type="GO" id="GO:0051287">
    <property type="term" value="F:NAD binding"/>
    <property type="evidence" value="ECO:0007669"/>
    <property type="project" value="InterPro"/>
</dbReference>
<dbReference type="SMART" id="SM00859">
    <property type="entry name" value="Semialdhyde_dh"/>
    <property type="match status" value="1"/>
</dbReference>
<organism evidence="2">
    <name type="scientific">mine drainage metagenome</name>
    <dbReference type="NCBI Taxonomy" id="410659"/>
    <lineage>
        <taxon>unclassified sequences</taxon>
        <taxon>metagenomes</taxon>
        <taxon>ecological metagenomes</taxon>
    </lineage>
</organism>
<dbReference type="AlphaFoldDB" id="T0Z4Y0"/>
<dbReference type="Pfam" id="PF01118">
    <property type="entry name" value="Semialdhyde_dh"/>
    <property type="match status" value="1"/>
</dbReference>
<dbReference type="PANTHER" id="PTHR46718:SF1">
    <property type="entry name" value="ASPARTATE-SEMIALDEHYDE DEHYDROGENASE"/>
    <property type="match status" value="1"/>
</dbReference>
<reference evidence="2" key="2">
    <citation type="journal article" date="2014" name="ISME J.">
        <title>Microbial stratification in low pH oxic and suboxic macroscopic growths along an acid mine drainage.</title>
        <authorList>
            <person name="Mendez-Garcia C."/>
            <person name="Mesa V."/>
            <person name="Sprenger R.R."/>
            <person name="Richter M."/>
            <person name="Diez M.S."/>
            <person name="Solano J."/>
            <person name="Bargiela R."/>
            <person name="Golyshina O.V."/>
            <person name="Manteca A."/>
            <person name="Ramos J.L."/>
            <person name="Gallego J.R."/>
            <person name="Llorente I."/>
            <person name="Martins Dos Santos V.A."/>
            <person name="Jensen O.N."/>
            <person name="Pelaez A.I."/>
            <person name="Sanchez J."/>
            <person name="Ferrer M."/>
        </authorList>
    </citation>
    <scope>NUCLEOTIDE SEQUENCE</scope>
</reference>
<sequence>MRLLEDHPFFQLDGLYGSQVSSGTKLSIGKEGRVLEIHKSDAEEITKKKFDFIFSAVSEQTATSLERELRSMNNRIVTNASGNRVLPDVPIVVLEVNYQEISGLDKRGYIVANGNCSTIGLVLGLAPLR</sequence>
<gene>
    <name evidence="2" type="ORF">B1B_15469</name>
</gene>
<dbReference type="PANTHER" id="PTHR46718">
    <property type="entry name" value="ASPARTATE-SEMIALDEHYDE DEHYDROGENASE"/>
    <property type="match status" value="1"/>
</dbReference>
<dbReference type="InterPro" id="IPR036291">
    <property type="entry name" value="NAD(P)-bd_dom_sf"/>
</dbReference>
<protein>
    <submittedName>
        <fullName evidence="2">Aspartate-semialdehyde dehydrogenase</fullName>
    </submittedName>
</protein>
<dbReference type="InterPro" id="IPR051823">
    <property type="entry name" value="ASADH-related"/>
</dbReference>
<proteinExistence type="predicted"/>
<feature type="non-terminal residue" evidence="2">
    <location>
        <position position="129"/>
    </location>
</feature>
<comment type="caution">
    <text evidence="2">The sequence shown here is derived from an EMBL/GenBank/DDBJ whole genome shotgun (WGS) entry which is preliminary data.</text>
</comment>
<accession>T0Z4Y0</accession>
<reference evidence="2" key="1">
    <citation type="submission" date="2013-08" db="EMBL/GenBank/DDBJ databases">
        <authorList>
            <person name="Mendez C."/>
            <person name="Richter M."/>
            <person name="Ferrer M."/>
            <person name="Sanchez J."/>
        </authorList>
    </citation>
    <scope>NUCLEOTIDE SEQUENCE</scope>
</reference>
<dbReference type="EMBL" id="AUZY01010290">
    <property type="protein sequence ID" value="EQD39227.1"/>
    <property type="molecule type" value="Genomic_DNA"/>
</dbReference>
<dbReference type="GO" id="GO:0009088">
    <property type="term" value="P:threonine biosynthetic process"/>
    <property type="evidence" value="ECO:0007669"/>
    <property type="project" value="TreeGrafter"/>
</dbReference>
<feature type="domain" description="Semialdehyde dehydrogenase NAD-binding" evidence="1">
    <location>
        <begin position="1"/>
        <end position="104"/>
    </location>
</feature>
<evidence type="ECO:0000313" key="2">
    <source>
        <dbReference type="EMBL" id="EQD39227.1"/>
    </source>
</evidence>
<dbReference type="GO" id="GO:0009086">
    <property type="term" value="P:methionine biosynthetic process"/>
    <property type="evidence" value="ECO:0007669"/>
    <property type="project" value="TreeGrafter"/>
</dbReference>
<dbReference type="InterPro" id="IPR000534">
    <property type="entry name" value="Semialdehyde_DH_NAD-bd"/>
</dbReference>
<dbReference type="Gene3D" id="3.40.50.720">
    <property type="entry name" value="NAD(P)-binding Rossmann-like Domain"/>
    <property type="match status" value="1"/>
</dbReference>
<dbReference type="GO" id="GO:0004073">
    <property type="term" value="F:aspartate-semialdehyde dehydrogenase activity"/>
    <property type="evidence" value="ECO:0007669"/>
    <property type="project" value="TreeGrafter"/>
</dbReference>
<evidence type="ECO:0000259" key="1">
    <source>
        <dbReference type="SMART" id="SM00859"/>
    </source>
</evidence>
<dbReference type="SUPFAM" id="SSF51735">
    <property type="entry name" value="NAD(P)-binding Rossmann-fold domains"/>
    <property type="match status" value="1"/>
</dbReference>